<gene>
    <name evidence="2" type="ORF">FHS79_002325</name>
</gene>
<dbReference type="Pfam" id="PF10027">
    <property type="entry name" value="DUF2269"/>
    <property type="match status" value="1"/>
</dbReference>
<dbReference type="Proteomes" id="UP000538147">
    <property type="component" value="Unassembled WGS sequence"/>
</dbReference>
<reference evidence="2 3" key="1">
    <citation type="submission" date="2020-08" db="EMBL/GenBank/DDBJ databases">
        <title>Genomic Encyclopedia of Type Strains, Phase IV (KMG-IV): sequencing the most valuable type-strain genomes for metagenomic binning, comparative biology and taxonomic classification.</title>
        <authorList>
            <person name="Goeker M."/>
        </authorList>
    </citation>
    <scope>NUCLEOTIDE SEQUENCE [LARGE SCALE GENOMIC DNA]</scope>
    <source>
        <strain evidence="2 3">DSM 102189</strain>
    </source>
</reference>
<keyword evidence="1" id="KW-0472">Membrane</keyword>
<feature type="transmembrane region" description="Helical" evidence="1">
    <location>
        <begin position="62"/>
        <end position="80"/>
    </location>
</feature>
<dbReference type="EMBL" id="JACIIV010000015">
    <property type="protein sequence ID" value="MBB6228140.1"/>
    <property type="molecule type" value="Genomic_DNA"/>
</dbReference>
<keyword evidence="3" id="KW-1185">Reference proteome</keyword>
<dbReference type="InterPro" id="IPR018729">
    <property type="entry name" value="DUF2269_transmembrane"/>
</dbReference>
<sequence>MEEARQYPTLMIYEIAKFLHVTGVVMLMGNITVTAIWKFFADRDGRPQVLAFAQKLVTYTDWSMTVWGVVLTMGGGYFMAFKGNFDLLGAGWLFWSQVLFVGAGLIWLLAIVPIQIKQSRLARAFGHGGDVPASYRALSRRWLAWGLVSTVPLVTATWLMVAKPG</sequence>
<organism evidence="2 3">
    <name type="scientific">Polymorphobacter multimanifer</name>
    <dbReference type="NCBI Taxonomy" id="1070431"/>
    <lineage>
        <taxon>Bacteria</taxon>
        <taxon>Pseudomonadati</taxon>
        <taxon>Pseudomonadota</taxon>
        <taxon>Alphaproteobacteria</taxon>
        <taxon>Sphingomonadales</taxon>
        <taxon>Sphingosinicellaceae</taxon>
        <taxon>Polymorphobacter</taxon>
    </lineage>
</organism>
<dbReference type="AlphaFoldDB" id="A0A841L6U1"/>
<evidence type="ECO:0000313" key="2">
    <source>
        <dbReference type="EMBL" id="MBB6228140.1"/>
    </source>
</evidence>
<keyword evidence="1" id="KW-0812">Transmembrane</keyword>
<evidence type="ECO:0000256" key="1">
    <source>
        <dbReference type="SAM" id="Phobius"/>
    </source>
</evidence>
<comment type="caution">
    <text evidence="2">The sequence shown here is derived from an EMBL/GenBank/DDBJ whole genome shotgun (WGS) entry which is preliminary data.</text>
</comment>
<feature type="transmembrane region" description="Helical" evidence="1">
    <location>
        <begin position="18"/>
        <end position="41"/>
    </location>
</feature>
<name>A0A841L6U1_9SPHN</name>
<accession>A0A841L6U1</accession>
<protein>
    <submittedName>
        <fullName evidence="2">Putative membrane protein</fullName>
    </submittedName>
</protein>
<feature type="transmembrane region" description="Helical" evidence="1">
    <location>
        <begin position="142"/>
        <end position="161"/>
    </location>
</feature>
<evidence type="ECO:0000313" key="3">
    <source>
        <dbReference type="Proteomes" id="UP000538147"/>
    </source>
</evidence>
<dbReference type="RefSeq" id="WP_243453312.1">
    <property type="nucleotide sequence ID" value="NZ_BMOX01000006.1"/>
</dbReference>
<feature type="transmembrane region" description="Helical" evidence="1">
    <location>
        <begin position="92"/>
        <end position="114"/>
    </location>
</feature>
<proteinExistence type="predicted"/>
<keyword evidence="1" id="KW-1133">Transmembrane helix</keyword>